<reference evidence="1" key="1">
    <citation type="submission" date="2020-04" db="EMBL/GenBank/DDBJ databases">
        <authorList>
            <person name="Chiriac C."/>
            <person name="Salcher M."/>
            <person name="Ghai R."/>
            <person name="Kavagutti S V."/>
        </authorList>
    </citation>
    <scope>NUCLEOTIDE SEQUENCE</scope>
</reference>
<dbReference type="EMBL" id="LR796416">
    <property type="protein sequence ID" value="CAB4142732.1"/>
    <property type="molecule type" value="Genomic_DNA"/>
</dbReference>
<sequence>MVLYFFFTGFSGFAPSPPSISQQRELVVPLPNNKTFYQWVMELSTLNGLDAQIVIPALDERLWKRWVFETIAPDTLGVSLPDPRSYNDWQDWVRELRITN</sequence>
<evidence type="ECO:0000313" key="1">
    <source>
        <dbReference type="EMBL" id="CAB4142732.1"/>
    </source>
</evidence>
<organism evidence="1">
    <name type="scientific">uncultured Caudovirales phage</name>
    <dbReference type="NCBI Taxonomy" id="2100421"/>
    <lineage>
        <taxon>Viruses</taxon>
        <taxon>Duplodnaviria</taxon>
        <taxon>Heunggongvirae</taxon>
        <taxon>Uroviricota</taxon>
        <taxon>Caudoviricetes</taxon>
        <taxon>Peduoviridae</taxon>
        <taxon>Maltschvirus</taxon>
        <taxon>Maltschvirus maltsch</taxon>
    </lineage>
</organism>
<accession>A0A6J5M942</accession>
<proteinExistence type="predicted"/>
<gene>
    <name evidence="1" type="ORF">UFOVP435_16</name>
</gene>
<protein>
    <submittedName>
        <fullName evidence="1">Uncharacterized protein</fullName>
    </submittedName>
</protein>
<name>A0A6J5M942_9CAUD</name>